<organism evidence="1 2">
    <name type="scientific">Pseudoalteromonas phenolica</name>
    <dbReference type="NCBI Taxonomy" id="161398"/>
    <lineage>
        <taxon>Bacteria</taxon>
        <taxon>Pseudomonadati</taxon>
        <taxon>Pseudomonadota</taxon>
        <taxon>Gammaproteobacteria</taxon>
        <taxon>Alteromonadales</taxon>
        <taxon>Pseudoalteromonadaceae</taxon>
        <taxon>Pseudoalteromonas</taxon>
    </lineage>
</organism>
<evidence type="ECO:0000313" key="1">
    <source>
        <dbReference type="EMBL" id="TLX46068.1"/>
    </source>
</evidence>
<accession>A0A5R9PYV1</accession>
<dbReference type="EMBL" id="PPSW01000025">
    <property type="protein sequence ID" value="TLX46068.1"/>
    <property type="molecule type" value="Genomic_DNA"/>
</dbReference>
<dbReference type="Proteomes" id="UP000309186">
    <property type="component" value="Unassembled WGS sequence"/>
</dbReference>
<protein>
    <submittedName>
        <fullName evidence="1">Uncharacterized protein</fullName>
    </submittedName>
</protein>
<dbReference type="AlphaFoldDB" id="A0A5R9PYV1"/>
<gene>
    <name evidence="1" type="ORF">C1E24_14965</name>
</gene>
<sequence length="119" mass="13941">MLKRSSMRELFDSLHDDFEQTNYEIVIAETLALKSLEKATICELDVHEFARKFIELASSIEIGKFHAISLNKYGQVEKLDFSEYGFDYVNYNRKGKFHSILKQVEAEKERSNLLILLYP</sequence>
<comment type="caution">
    <text evidence="1">The sequence shown here is derived from an EMBL/GenBank/DDBJ whole genome shotgun (WGS) entry which is preliminary data.</text>
</comment>
<name>A0A5R9PYV1_9GAMM</name>
<dbReference type="RefSeq" id="WP_138482775.1">
    <property type="nucleotide sequence ID" value="NZ_PPSW01000025.1"/>
</dbReference>
<proteinExistence type="predicted"/>
<reference evidence="1 2" key="1">
    <citation type="submission" date="2018-01" db="EMBL/GenBank/DDBJ databases">
        <title>Co-occurrence of chitin degradation, pigmentation and bioactivity in marine Pseudoalteromonas.</title>
        <authorList>
            <person name="Paulsen S."/>
            <person name="Gram L."/>
            <person name="Machado H."/>
        </authorList>
    </citation>
    <scope>NUCLEOTIDE SEQUENCE [LARGE SCALE GENOMIC DNA]</scope>
    <source>
        <strain evidence="1 2">S3663</strain>
    </source>
</reference>
<evidence type="ECO:0000313" key="2">
    <source>
        <dbReference type="Proteomes" id="UP000309186"/>
    </source>
</evidence>